<evidence type="ECO:0000313" key="1">
    <source>
        <dbReference type="EMBL" id="KIV85403.1"/>
    </source>
</evidence>
<dbReference type="HOGENOM" id="CLU_1586493_0_0_1"/>
<gene>
    <name evidence="1" type="ORF">PV11_01100</name>
</gene>
<accession>A0A0D1ZF70</accession>
<evidence type="ECO:0000313" key="2">
    <source>
        <dbReference type="Proteomes" id="UP000053599"/>
    </source>
</evidence>
<dbReference type="EMBL" id="KN846951">
    <property type="protein sequence ID" value="KIV85403.1"/>
    <property type="molecule type" value="Genomic_DNA"/>
</dbReference>
<protein>
    <submittedName>
        <fullName evidence="1">Uncharacterized protein</fullName>
    </submittedName>
</protein>
<proteinExistence type="predicted"/>
<reference evidence="1 2" key="1">
    <citation type="submission" date="2015-01" db="EMBL/GenBank/DDBJ databases">
        <title>The Genome Sequence of Exophiala sideris CBS121828.</title>
        <authorList>
            <consortium name="The Broad Institute Genomics Platform"/>
            <person name="Cuomo C."/>
            <person name="de Hoog S."/>
            <person name="Gorbushina A."/>
            <person name="Stielow B."/>
            <person name="Teixiera M."/>
            <person name="Abouelleil A."/>
            <person name="Chapman S.B."/>
            <person name="Priest M."/>
            <person name="Young S.K."/>
            <person name="Wortman J."/>
            <person name="Nusbaum C."/>
            <person name="Birren B."/>
        </authorList>
    </citation>
    <scope>NUCLEOTIDE SEQUENCE [LARGE SCALE GENOMIC DNA]</scope>
    <source>
        <strain evidence="1 2">CBS 121828</strain>
    </source>
</reference>
<organism evidence="1 2">
    <name type="scientific">Exophiala sideris</name>
    <dbReference type="NCBI Taxonomy" id="1016849"/>
    <lineage>
        <taxon>Eukaryota</taxon>
        <taxon>Fungi</taxon>
        <taxon>Dikarya</taxon>
        <taxon>Ascomycota</taxon>
        <taxon>Pezizomycotina</taxon>
        <taxon>Eurotiomycetes</taxon>
        <taxon>Chaetothyriomycetidae</taxon>
        <taxon>Chaetothyriales</taxon>
        <taxon>Herpotrichiellaceae</taxon>
        <taxon>Exophiala</taxon>
    </lineage>
</organism>
<sequence length="168" mass="18718">MQDIIQAVREAGTGVTKHNAIHILLKEMLVIAIGKLLISNGMLIHRSQTFGRNSTDFTSLNEFKLDTETTDFTFHDASSRYYRAFQRFGQDGIPVLEFREDKRVHISKLLDSLSVIPPLVCVQELGLFAEADLFPGNMPEAPISRAMFAPTTPRSAALHNDIDMAKAS</sequence>
<name>A0A0D1ZF70_9EURO</name>
<dbReference type="AlphaFoldDB" id="A0A0D1ZF70"/>
<dbReference type="Proteomes" id="UP000053599">
    <property type="component" value="Unassembled WGS sequence"/>
</dbReference>